<feature type="transmembrane region" description="Helical" evidence="1">
    <location>
        <begin position="153"/>
        <end position="171"/>
    </location>
</feature>
<evidence type="ECO:0000313" key="3">
    <source>
        <dbReference type="EMBL" id="SFT64164.1"/>
    </source>
</evidence>
<evidence type="ECO:0000313" key="4">
    <source>
        <dbReference type="Proteomes" id="UP000236454"/>
    </source>
</evidence>
<feature type="transmembrane region" description="Helical" evidence="1">
    <location>
        <begin position="119"/>
        <end position="141"/>
    </location>
</feature>
<keyword evidence="1" id="KW-0812">Transmembrane</keyword>
<evidence type="ECO:0008006" key="5">
    <source>
        <dbReference type="Google" id="ProtNLM"/>
    </source>
</evidence>
<sequence>MLRKSLLFLFLTIFAQISWASDQVYSLTERSSSVPTFVYYVLCGSLLILSVAKIMNTEIFGNFSFAFVSIKSMFMLEKEGWNTLKDGGWLLLLNYFVVVSLGMYMFLQHFHVNRVLSFGLAAYYLLQILALFLTGVVTGNFKRFFHSFRSYTLVHQMLGIALIPFLLIWVLNEGTNSIYHWIFIGLCVVFQLYKIFRGFVIAIRQNFEWYYIILYLCTLEILPILALMRGLAGGIEGV</sequence>
<proteinExistence type="predicted"/>
<feature type="transmembrane region" description="Helical" evidence="1">
    <location>
        <begin position="209"/>
        <end position="228"/>
    </location>
</feature>
<dbReference type="RefSeq" id="WP_090247768.1">
    <property type="nucleotide sequence ID" value="NZ_FPAS01000002.1"/>
</dbReference>
<feature type="transmembrane region" description="Helical" evidence="1">
    <location>
        <begin position="59"/>
        <end position="76"/>
    </location>
</feature>
<reference evidence="3 4" key="1">
    <citation type="submission" date="2016-10" db="EMBL/GenBank/DDBJ databases">
        <authorList>
            <person name="de Groot N.N."/>
        </authorList>
    </citation>
    <scope>NUCLEOTIDE SEQUENCE [LARGE SCALE GENOMIC DNA]</scope>
    <source>
        <strain evidence="3 4">CGMCC 1.7005</strain>
    </source>
</reference>
<dbReference type="STRING" id="477690.SAMN05216474_1499"/>
<protein>
    <recommendedName>
        <fullName evidence="5">DUF4271 domain-containing protein</fullName>
    </recommendedName>
</protein>
<dbReference type="EMBL" id="FPAS01000002">
    <property type="protein sequence ID" value="SFT64164.1"/>
    <property type="molecule type" value="Genomic_DNA"/>
</dbReference>
<feature type="chain" id="PRO_5014692887" description="DUF4271 domain-containing protein" evidence="2">
    <location>
        <begin position="21"/>
        <end position="238"/>
    </location>
</feature>
<keyword evidence="1" id="KW-0472">Membrane</keyword>
<keyword evidence="2" id="KW-0732">Signal</keyword>
<feature type="transmembrane region" description="Helical" evidence="1">
    <location>
        <begin position="88"/>
        <end position="107"/>
    </location>
</feature>
<gene>
    <name evidence="3" type="ORF">SAMN05216474_1499</name>
</gene>
<dbReference type="OrthoDB" id="1246162at2"/>
<feature type="signal peptide" evidence="2">
    <location>
        <begin position="1"/>
        <end position="20"/>
    </location>
</feature>
<organism evidence="3 4">
    <name type="scientific">Lishizhenia tianjinensis</name>
    <dbReference type="NCBI Taxonomy" id="477690"/>
    <lineage>
        <taxon>Bacteria</taxon>
        <taxon>Pseudomonadati</taxon>
        <taxon>Bacteroidota</taxon>
        <taxon>Flavobacteriia</taxon>
        <taxon>Flavobacteriales</taxon>
        <taxon>Crocinitomicaceae</taxon>
        <taxon>Lishizhenia</taxon>
    </lineage>
</organism>
<feature type="transmembrane region" description="Helical" evidence="1">
    <location>
        <begin position="36"/>
        <end position="52"/>
    </location>
</feature>
<name>A0A1I6ZN66_9FLAO</name>
<keyword evidence="1" id="KW-1133">Transmembrane helix</keyword>
<dbReference type="Proteomes" id="UP000236454">
    <property type="component" value="Unassembled WGS sequence"/>
</dbReference>
<dbReference type="InterPro" id="IPR025367">
    <property type="entry name" value="DUF4271"/>
</dbReference>
<evidence type="ECO:0000256" key="1">
    <source>
        <dbReference type="SAM" id="Phobius"/>
    </source>
</evidence>
<keyword evidence="4" id="KW-1185">Reference proteome</keyword>
<dbReference type="Pfam" id="PF14093">
    <property type="entry name" value="DUF4271"/>
    <property type="match status" value="1"/>
</dbReference>
<accession>A0A1I6ZN66</accession>
<feature type="transmembrane region" description="Helical" evidence="1">
    <location>
        <begin position="178"/>
        <end position="203"/>
    </location>
</feature>
<evidence type="ECO:0000256" key="2">
    <source>
        <dbReference type="SAM" id="SignalP"/>
    </source>
</evidence>
<dbReference type="AlphaFoldDB" id="A0A1I6ZN66"/>